<dbReference type="Proteomes" id="UP000645217">
    <property type="component" value="Unassembled WGS sequence"/>
</dbReference>
<reference evidence="2" key="2">
    <citation type="submission" date="2020-09" db="EMBL/GenBank/DDBJ databases">
        <authorList>
            <person name="Sun Q."/>
            <person name="Ohkuma M."/>
        </authorList>
    </citation>
    <scope>NUCLEOTIDE SEQUENCE</scope>
    <source>
        <strain evidence="2">JCM 13064</strain>
    </source>
</reference>
<evidence type="ECO:0000313" key="2">
    <source>
        <dbReference type="EMBL" id="GGL08780.1"/>
    </source>
</evidence>
<gene>
    <name evidence="2" type="ORF">GCM10007964_58790</name>
</gene>
<evidence type="ECO:0000256" key="1">
    <source>
        <dbReference type="SAM" id="Phobius"/>
    </source>
</evidence>
<keyword evidence="1" id="KW-0812">Transmembrane</keyword>
<reference evidence="2" key="1">
    <citation type="journal article" date="2014" name="Int. J. Syst. Evol. Microbiol.">
        <title>Complete genome sequence of Corynebacterium casei LMG S-19264T (=DSM 44701T), isolated from a smear-ripened cheese.</title>
        <authorList>
            <consortium name="US DOE Joint Genome Institute (JGI-PGF)"/>
            <person name="Walter F."/>
            <person name="Albersmeier A."/>
            <person name="Kalinowski J."/>
            <person name="Ruckert C."/>
        </authorList>
    </citation>
    <scope>NUCLEOTIDE SEQUENCE</scope>
    <source>
        <strain evidence="2">JCM 13064</strain>
    </source>
</reference>
<protein>
    <submittedName>
        <fullName evidence="2">Uncharacterized protein</fullName>
    </submittedName>
</protein>
<dbReference type="EMBL" id="BMNT01000038">
    <property type="protein sequence ID" value="GGL08780.1"/>
    <property type="molecule type" value="Genomic_DNA"/>
</dbReference>
<keyword evidence="1" id="KW-1133">Transmembrane helix</keyword>
<name>A0A917RIL6_9ACTN</name>
<keyword evidence="3" id="KW-1185">Reference proteome</keyword>
<dbReference type="AlphaFoldDB" id="A0A917RIL6"/>
<feature type="transmembrane region" description="Helical" evidence="1">
    <location>
        <begin position="36"/>
        <end position="54"/>
    </location>
</feature>
<proteinExistence type="predicted"/>
<evidence type="ECO:0000313" key="3">
    <source>
        <dbReference type="Proteomes" id="UP000645217"/>
    </source>
</evidence>
<organism evidence="2 3">
    <name type="scientific">Sphaerisporangium melleum</name>
    <dbReference type="NCBI Taxonomy" id="321316"/>
    <lineage>
        <taxon>Bacteria</taxon>
        <taxon>Bacillati</taxon>
        <taxon>Actinomycetota</taxon>
        <taxon>Actinomycetes</taxon>
        <taxon>Streptosporangiales</taxon>
        <taxon>Streptosporangiaceae</taxon>
        <taxon>Sphaerisporangium</taxon>
    </lineage>
</organism>
<keyword evidence="1" id="KW-0472">Membrane</keyword>
<accession>A0A917RIL6</accession>
<feature type="transmembrane region" description="Helical" evidence="1">
    <location>
        <begin position="66"/>
        <end position="86"/>
    </location>
</feature>
<feature type="transmembrane region" description="Helical" evidence="1">
    <location>
        <begin position="98"/>
        <end position="120"/>
    </location>
</feature>
<dbReference type="RefSeq" id="WP_189166300.1">
    <property type="nucleotide sequence ID" value="NZ_BMNT01000038.1"/>
</dbReference>
<sequence length="164" mass="17689">MDATPQDAAYISPDEAAHTLREIRTTQARVVRARPWFPAWYTTGVALYVTGVQFATEPGTPMTVTVTWIIALTAALVGLVLALVFLERQRPYRSLVTPGVLGVFLAWVASAVAVGAAFAFPLDGAGVPYARTWATLVMTAYMTVSGPTVARWITRRMASEIEAG</sequence>
<comment type="caution">
    <text evidence="2">The sequence shown here is derived from an EMBL/GenBank/DDBJ whole genome shotgun (WGS) entry which is preliminary data.</text>
</comment>
<feature type="transmembrane region" description="Helical" evidence="1">
    <location>
        <begin position="132"/>
        <end position="153"/>
    </location>
</feature>